<dbReference type="EMBL" id="GL541717">
    <property type="protein sequence ID" value="KDE04051.1"/>
    <property type="molecule type" value="Genomic_DNA"/>
</dbReference>
<feature type="region of interest" description="Disordered" evidence="1">
    <location>
        <begin position="363"/>
        <end position="386"/>
    </location>
</feature>
<reference evidence="4" key="4">
    <citation type="submission" date="2015-06" db="UniProtKB">
        <authorList>
            <consortium name="EnsemblFungi"/>
        </authorList>
    </citation>
    <scope>IDENTIFICATION</scope>
</reference>
<name>U5HEE6_USTV1</name>
<proteinExistence type="predicted"/>
<reference evidence="5" key="1">
    <citation type="submission" date="2010-11" db="EMBL/GenBank/DDBJ databases">
        <title>The genome sequence of Microbotryum violaceum strain p1A1 Lamole.</title>
        <authorList>
            <person name="Cuomo C."/>
            <person name="Perlin M."/>
            <person name="Young S.K."/>
            <person name="Zeng Q."/>
            <person name="Gargeya S."/>
            <person name="Alvarado L."/>
            <person name="Berlin A."/>
            <person name="Chapman S.B."/>
            <person name="Chen Z."/>
            <person name="Freedman E."/>
            <person name="Gellesch M."/>
            <person name="Goldberg J."/>
            <person name="Griggs A."/>
            <person name="Gujja S."/>
            <person name="Heilman E."/>
            <person name="Heiman D."/>
            <person name="Howarth C."/>
            <person name="Mehta T."/>
            <person name="Neiman D."/>
            <person name="Pearson M."/>
            <person name="Roberts A."/>
            <person name="Saif S."/>
            <person name="Shea T."/>
            <person name="Shenoy N."/>
            <person name="Sisk P."/>
            <person name="Stolte C."/>
            <person name="Sykes S."/>
            <person name="White J."/>
            <person name="Yandava C."/>
            <person name="Haas B."/>
            <person name="Nusbaum C."/>
            <person name="Birren B."/>
        </authorList>
    </citation>
    <scope>NUCLEOTIDE SEQUENCE [LARGE SCALE GENOMIC DNA]</scope>
    <source>
        <strain evidence="5">p1A1 Lamole</strain>
    </source>
</reference>
<accession>U5HEE6</accession>
<dbReference type="HOGENOM" id="CLU_681855_0_0_1"/>
<evidence type="ECO:0000313" key="4">
    <source>
        <dbReference type="EnsemblFungi" id="MVLG_05490T0"/>
    </source>
</evidence>
<dbReference type="InParanoid" id="U5HEE6"/>
<reference evidence="3 5" key="3">
    <citation type="journal article" date="2015" name="BMC Genomics">
        <title>Sex and parasites: genomic and transcriptomic analysis of Microbotryum lychnidis-dioicae, the biotrophic and plant-castrating anther smut fungus.</title>
        <authorList>
            <person name="Perlin M.H."/>
            <person name="Amselem J."/>
            <person name="Fontanillas E."/>
            <person name="Toh S.S."/>
            <person name="Chen Z."/>
            <person name="Goldberg J."/>
            <person name="Duplessis S."/>
            <person name="Henrissat B."/>
            <person name="Young S."/>
            <person name="Zeng Q."/>
            <person name="Aguileta G."/>
            <person name="Petit E."/>
            <person name="Badouin H."/>
            <person name="Andrews J."/>
            <person name="Razeeq D."/>
            <person name="Gabaldon T."/>
            <person name="Quesneville H."/>
            <person name="Giraud T."/>
            <person name="Hood M.E."/>
            <person name="Schultz D.J."/>
            <person name="Cuomo C.A."/>
        </authorList>
    </citation>
    <scope>NUCLEOTIDE SEQUENCE [LARGE SCALE GENOMIC DNA]</scope>
    <source>
        <strain evidence="3">P1A1 Lamole</strain>
        <strain evidence="5">p1A1 Lamole</strain>
    </source>
</reference>
<gene>
    <name evidence="3" type="ORF">MVLG_05490</name>
</gene>
<dbReference type="EnsemblFungi" id="MVLG_05490T0">
    <property type="protein sequence ID" value="MVLG_05490T0"/>
    <property type="gene ID" value="MVLG_05490"/>
</dbReference>
<evidence type="ECO:0000256" key="1">
    <source>
        <dbReference type="SAM" id="MobiDB-lite"/>
    </source>
</evidence>
<evidence type="ECO:0000256" key="2">
    <source>
        <dbReference type="SAM" id="Phobius"/>
    </source>
</evidence>
<sequence length="404" mass="45254">MRLVYLLYSLLIVFPIPTTLFLDYNVIYALVQIALSPSLPTASVLARRNLVGVPTLRSSTPWWIATGLYAGCTTLWILVVCTWLGFVRGYVRHWHRGDVAITKVYQNLTSFHSASLSSFSTFSMLSRVRLAPLLRSSVLSKSVVGNRRSDWFIETCHYYRQAVVGIGFYKLFPLSSHPFRAASDSSLLDLTRTVSSDSGQPSGWRSRRDRRLRAAILLCLPRSSRSYSSLSGRHTSEFKGGHFHAKSISSPELLQAPSRPAPLGLAPQSVLVAKRDKRAGSTAGKEKENCTMHMDATQRQKMADLDYERRKLARDHAAATLSGQRPMASSPPGVRFPYVLPTPRISETPFMSREINMFSDEAVRVPLPERSPEPTTRGSQRRGASRALLAWSAPRRCWKGLREQ</sequence>
<dbReference type="STRING" id="683840.U5HEE6"/>
<organism evidence="3">
    <name type="scientific">Microbotryum lychnidis-dioicae (strain p1A1 Lamole / MvSl-1064)</name>
    <name type="common">Anther smut fungus</name>
    <dbReference type="NCBI Taxonomy" id="683840"/>
    <lineage>
        <taxon>Eukaryota</taxon>
        <taxon>Fungi</taxon>
        <taxon>Dikarya</taxon>
        <taxon>Basidiomycota</taxon>
        <taxon>Pucciniomycotina</taxon>
        <taxon>Microbotryomycetes</taxon>
        <taxon>Microbotryales</taxon>
        <taxon>Microbotryaceae</taxon>
        <taxon>Microbotryum</taxon>
    </lineage>
</organism>
<dbReference type="AlphaFoldDB" id="U5HEE6"/>
<protein>
    <submittedName>
        <fullName evidence="3 4">Uncharacterized protein</fullName>
    </submittedName>
</protein>
<dbReference type="Proteomes" id="UP000017200">
    <property type="component" value="Unassembled WGS sequence"/>
</dbReference>
<evidence type="ECO:0000313" key="3">
    <source>
        <dbReference type="EMBL" id="KDE04051.1"/>
    </source>
</evidence>
<dbReference type="EMBL" id="AEIJ01000577">
    <property type="status" value="NOT_ANNOTATED_CDS"/>
    <property type="molecule type" value="Genomic_DNA"/>
</dbReference>
<keyword evidence="2" id="KW-1133">Transmembrane helix</keyword>
<keyword evidence="2" id="KW-0472">Membrane</keyword>
<feature type="transmembrane region" description="Helical" evidence="2">
    <location>
        <begin position="7"/>
        <end position="31"/>
    </location>
</feature>
<reference evidence="3" key="2">
    <citation type="submission" date="2010-11" db="EMBL/GenBank/DDBJ databases">
        <authorList>
            <consortium name="The Broad Institute Genome Sequencing Platform"/>
            <person name="Earl A."/>
            <person name="Ward D."/>
            <person name="Feldgarden M."/>
            <person name="Gevers D."/>
            <person name="Butler R."/>
            <person name="Young S.K."/>
            <person name="Zeng Q."/>
            <person name="Gargeya S."/>
            <person name="Fitzgerald M."/>
            <person name="Haas B."/>
            <person name="Abouelleil A."/>
            <person name="Alvarado L."/>
            <person name="Arachchi H.M."/>
            <person name="Berlin A."/>
            <person name="Brown A."/>
            <person name="Chapman S.B."/>
            <person name="Chen Z."/>
            <person name="Dunbar C."/>
            <person name="Freedman E."/>
            <person name="Gearin G."/>
            <person name="Gellesch M."/>
            <person name="Goldberg J."/>
            <person name="Griggs A."/>
            <person name="Gujja S."/>
            <person name="Heilman E."/>
            <person name="Heiman D."/>
            <person name="Howarth C."/>
            <person name="Larson L."/>
            <person name="Lui A."/>
            <person name="MacDonald P.J.P."/>
            <person name="Mehta T."/>
            <person name="Montmayeur A."/>
            <person name="Murphy C."/>
            <person name="Neiman D."/>
            <person name="Pearson M."/>
            <person name="Priest M."/>
            <person name="Roberts A."/>
            <person name="Saif S."/>
            <person name="Shea T."/>
            <person name="Shenoy N."/>
            <person name="Sisk P."/>
            <person name="Stolte C."/>
            <person name="Sykes S."/>
            <person name="White J."/>
            <person name="Yandava C."/>
            <person name="Wortman J."/>
            <person name="Nusbaum C."/>
            <person name="Birren B."/>
        </authorList>
    </citation>
    <scope>NUCLEOTIDE SEQUENCE</scope>
    <source>
        <strain evidence="3">P1A1 Lamole</strain>
    </source>
</reference>
<keyword evidence="5" id="KW-1185">Reference proteome</keyword>
<feature type="transmembrane region" description="Helical" evidence="2">
    <location>
        <begin position="62"/>
        <end position="86"/>
    </location>
</feature>
<dbReference type="OrthoDB" id="2525622at2759"/>
<keyword evidence="2" id="KW-0812">Transmembrane</keyword>
<evidence type="ECO:0000313" key="5">
    <source>
        <dbReference type="Proteomes" id="UP000017200"/>
    </source>
</evidence>